<accession>A0A9X3MYD1</accession>
<reference evidence="1" key="1">
    <citation type="submission" date="2022-10" db="EMBL/GenBank/DDBJ databases">
        <title>The WGS of Solirubrobacter ginsenosidimutans DSM 21036.</title>
        <authorList>
            <person name="Jiang Z."/>
        </authorList>
    </citation>
    <scope>NUCLEOTIDE SEQUENCE</scope>
    <source>
        <strain evidence="1">DSM 21036</strain>
    </source>
</reference>
<gene>
    <name evidence="1" type="ORF">OM076_15550</name>
</gene>
<protein>
    <submittedName>
        <fullName evidence="1">Uncharacterized protein</fullName>
    </submittedName>
</protein>
<sequence length="853" mass="89814">MTAPPLATYTFLPWVQGGVGRSIAALDEPGVALTARVKLPVSVHVDGAGDVPASVQLYGPGDVTGLDPAQIVRRDPPPGTTRFESGYMPGIQFARADLPWLFTPAAPGTAKTRLRPWLVLVTIRRQPGVTLGSNPGGPLPVLQLAAPADPAAELPDLSQSWAWAHGQIAGLGAGARPTDILMSDPGRACSRLVCPRHLEPDTAYLACLVPAFLAGVKAGLGDPVTADDEARLDPAWTATPAPGLQLPVYHAWEFSTGPAGSFETLVRRLHPSPLDPATAHPPKLDLTAAGSGLPAGGVIELQSALRVPGPDAPPPWTDAQRVPFQTALEKTLSAAPPDVLAPPVYGQMQAGASALPVAGGQPGWLRELNLDPRLRIAAAAGTRVVQERQEQLMARAWEQAGAVNDVNALLRRSQVARELGNVVLDRHLQPLSPAGLLAMTQPAHAQIQLATETVDAELRTSRVPEAVVSGAMRRLASPQGLLARRAGPAAQINLLTAVDDAAMKPPPAPPSGMVVLPPVAAFASAAAPVADVDTRPALSADALRAQLLERLAPDTTVLARAEARVAAPAGTWTRPDPLAPVATEPHFDEAMYDGLQRIAPWLFLPGVQDVEADGVALLETTPRVIEAYMAGLNHELSRELLWREYPASLSGTAFRQFWDVSGQPGSREALADIPPLADWAVAPLGNHLRGGTGQLVLLVRGELLRRYPTTTIYAARALAGGALDPATRLAPMFRGALAPDIVFVGFALSEEMALGIDPAGPGWYFVFEEYPGEPRFGFDEVATPGVPKTPDALAWAHVPVTPSGHVDVSKPLAAAANLQALWGRNAANHASLSFQQPFRVALHASRLIKRSAT</sequence>
<dbReference type="Proteomes" id="UP001149140">
    <property type="component" value="Unassembled WGS sequence"/>
</dbReference>
<name>A0A9X3MYD1_9ACTN</name>
<dbReference type="RefSeq" id="WP_270040908.1">
    <property type="nucleotide sequence ID" value="NZ_JAPDOD010000013.1"/>
</dbReference>
<evidence type="ECO:0000313" key="1">
    <source>
        <dbReference type="EMBL" id="MDA0161693.1"/>
    </source>
</evidence>
<comment type="caution">
    <text evidence="1">The sequence shown here is derived from an EMBL/GenBank/DDBJ whole genome shotgun (WGS) entry which is preliminary data.</text>
</comment>
<dbReference type="AlphaFoldDB" id="A0A9X3MYD1"/>
<keyword evidence="2" id="KW-1185">Reference proteome</keyword>
<proteinExistence type="predicted"/>
<organism evidence="1 2">
    <name type="scientific">Solirubrobacter ginsenosidimutans</name>
    <dbReference type="NCBI Taxonomy" id="490573"/>
    <lineage>
        <taxon>Bacteria</taxon>
        <taxon>Bacillati</taxon>
        <taxon>Actinomycetota</taxon>
        <taxon>Thermoleophilia</taxon>
        <taxon>Solirubrobacterales</taxon>
        <taxon>Solirubrobacteraceae</taxon>
        <taxon>Solirubrobacter</taxon>
    </lineage>
</organism>
<evidence type="ECO:0000313" key="2">
    <source>
        <dbReference type="Proteomes" id="UP001149140"/>
    </source>
</evidence>
<dbReference type="EMBL" id="JAPDOD010000013">
    <property type="protein sequence ID" value="MDA0161693.1"/>
    <property type="molecule type" value="Genomic_DNA"/>
</dbReference>